<evidence type="ECO:0000313" key="13">
    <source>
        <dbReference type="EMBL" id="PQO26289.1"/>
    </source>
</evidence>
<dbReference type="Gene3D" id="2.40.30.130">
    <property type="match status" value="1"/>
</dbReference>
<comment type="domain">
    <text evidence="11">Consists of three domains; the N-terminal catalytic domain, the editing domain and the C-terminal C-Ala domain. The editing domain removes incorrectly charged amino acids, while the C-Ala domain, along with tRNA(Ala), serves as a bridge to cooperatively bring together the editing and aminoacylation centers thus stimulating deacylation of misacylated tRNAs.</text>
</comment>
<dbReference type="EC" id="6.1.1.7" evidence="11"/>
<keyword evidence="9 11" id="KW-0648">Protein biosynthesis</keyword>
<dbReference type="InterPro" id="IPR009000">
    <property type="entry name" value="Transl_B-barrel_sf"/>
</dbReference>
<dbReference type="PANTHER" id="PTHR11777:SF9">
    <property type="entry name" value="ALANINE--TRNA LIGASE, CYTOPLASMIC"/>
    <property type="match status" value="1"/>
</dbReference>
<dbReference type="InterPro" id="IPR018162">
    <property type="entry name" value="Ala-tRNA-ligase_IIc_anticod-bd"/>
</dbReference>
<dbReference type="InterPro" id="IPR045864">
    <property type="entry name" value="aa-tRNA-synth_II/BPL/LPL"/>
</dbReference>
<dbReference type="CDD" id="cd00673">
    <property type="entry name" value="AlaRS_core"/>
    <property type="match status" value="1"/>
</dbReference>
<organism evidence="13 14">
    <name type="scientific">Blastopirellula marina</name>
    <dbReference type="NCBI Taxonomy" id="124"/>
    <lineage>
        <taxon>Bacteria</taxon>
        <taxon>Pseudomonadati</taxon>
        <taxon>Planctomycetota</taxon>
        <taxon>Planctomycetia</taxon>
        <taxon>Pirellulales</taxon>
        <taxon>Pirellulaceae</taxon>
        <taxon>Blastopirellula</taxon>
    </lineage>
</organism>
<keyword evidence="5 11" id="KW-0547">Nucleotide-binding</keyword>
<dbReference type="SUPFAM" id="SSF101353">
    <property type="entry name" value="Putative anticodon-binding domain of alanyl-tRNA synthetase (AlaRS)"/>
    <property type="match status" value="1"/>
</dbReference>
<dbReference type="InterPro" id="IPR018164">
    <property type="entry name" value="Ala-tRNA-synth_IIc_N"/>
</dbReference>
<keyword evidence="3 11" id="KW-0436">Ligase</keyword>
<keyword evidence="6 11" id="KW-0862">Zinc</keyword>
<dbReference type="Gene3D" id="3.10.310.40">
    <property type="match status" value="1"/>
</dbReference>
<dbReference type="InterPro" id="IPR002318">
    <property type="entry name" value="Ala-tRNA-lgiase_IIc"/>
</dbReference>
<dbReference type="Gene3D" id="6.10.250.550">
    <property type="match status" value="1"/>
</dbReference>
<keyword evidence="10 11" id="KW-0030">Aminoacyl-tRNA synthetase</keyword>
<dbReference type="SUPFAM" id="SSF55186">
    <property type="entry name" value="ThrRS/AlaRS common domain"/>
    <property type="match status" value="1"/>
</dbReference>
<dbReference type="InterPro" id="IPR018163">
    <property type="entry name" value="Thr/Ala-tRNA-synth_IIc_edit"/>
</dbReference>
<dbReference type="FunFam" id="3.30.980.10:FF:000004">
    <property type="entry name" value="Alanine--tRNA ligase, cytoplasmic"/>
    <property type="match status" value="1"/>
</dbReference>
<dbReference type="PRINTS" id="PR00980">
    <property type="entry name" value="TRNASYNTHALA"/>
</dbReference>
<comment type="caution">
    <text evidence="13">The sequence shown here is derived from an EMBL/GenBank/DDBJ whole genome shotgun (WGS) entry which is preliminary data.</text>
</comment>
<dbReference type="RefSeq" id="WP_105360229.1">
    <property type="nucleotide sequence ID" value="NZ_PUIB01000032.1"/>
</dbReference>
<dbReference type="PROSITE" id="PS50860">
    <property type="entry name" value="AA_TRNA_LIGASE_II_ALA"/>
    <property type="match status" value="1"/>
</dbReference>
<dbReference type="NCBIfam" id="TIGR00344">
    <property type="entry name" value="alaS"/>
    <property type="match status" value="1"/>
</dbReference>
<keyword evidence="2 11" id="KW-0820">tRNA-binding</keyword>
<comment type="function">
    <text evidence="11">Catalyzes the attachment of alanine to tRNA(Ala) in a two-step reaction: alanine is first activated by ATP to form Ala-AMP and then transferred to the acceptor end of tRNA(Ala). Also edits incorrectly charged Ser-tRNA(Ala) and Gly-tRNA(Ala) via its editing domain.</text>
</comment>
<dbReference type="EMBL" id="PUIB01000032">
    <property type="protein sequence ID" value="PQO26289.1"/>
    <property type="molecule type" value="Genomic_DNA"/>
</dbReference>
<dbReference type="GO" id="GO:0008270">
    <property type="term" value="F:zinc ion binding"/>
    <property type="evidence" value="ECO:0007669"/>
    <property type="project" value="UniProtKB-UniRule"/>
</dbReference>
<dbReference type="GO" id="GO:0000049">
    <property type="term" value="F:tRNA binding"/>
    <property type="evidence" value="ECO:0007669"/>
    <property type="project" value="UniProtKB-KW"/>
</dbReference>
<protein>
    <recommendedName>
        <fullName evidence="11">Alanine--tRNA ligase</fullName>
        <ecNumber evidence="11">6.1.1.7</ecNumber>
    </recommendedName>
    <alternativeName>
        <fullName evidence="11">Alanyl-tRNA synthetase</fullName>
        <shortName evidence="11">AlaRS</shortName>
    </alternativeName>
</protein>
<dbReference type="SMART" id="SM00863">
    <property type="entry name" value="tRNA_SAD"/>
    <property type="match status" value="1"/>
</dbReference>
<evidence type="ECO:0000256" key="2">
    <source>
        <dbReference type="ARBA" id="ARBA00022555"/>
    </source>
</evidence>
<dbReference type="InterPro" id="IPR012947">
    <property type="entry name" value="tRNA_SAD"/>
</dbReference>
<dbReference type="Proteomes" id="UP000239388">
    <property type="component" value="Unassembled WGS sequence"/>
</dbReference>
<sequence>MKTDELREKYLSFFETKGHARRPSDVLVPTWDPSVLFTPAGMNQFKDHFLGRVKLDFTRATTCQKCLRTGDIDNVGRTAYHHTFFEMLGNFSFGDYFKPEAISWAWEFLTDKKWLGLPADQLTVTVYKDDDEAADYWHEKIGLPTSRIQRLEEDENFWPASAPSQGPDGVCGPCSEIYYHPKGSKPVEIWNLVFTQFNRVGDPPNNLEPLPSKNIDTGMGLERTAATLQGVTTNYHIDILRPIVEAAGEICGVKYVPEEDNGRRLRRITDHIRACTFAIHENVYPGANKEKYVIRRLLRRAVLDGHQMGLREPFAYQLVDKIAEMMKVPYPELQETTQRVANVIRSEEESFLERLDDGLARTEKIFGTMRKENLTVVNGVEAAQLYQTYGFPPELFEQVAAERGLAFDWPGYKAEMEKFGDENRPDTIALFETGPIESLKNTLRKTDFVGYDQSDADVTIKGIVANDEDDKTHLVDDYDLLGEEHQLIVVTDCTPFYGESGGQVGDSGEIVGEDFLFIVTDTQKDSDLFLHRGYLASGKISSNVDARAVVSQRRAGIQRAHSATHILHYALQKNLGDHAQQQGSKVDEDWLRFDFSNMSAVTPEQLSAIEEDVNERVAASENVKWETVPLAKARELGAMMLFGEKYPDPVRLVSMGTFSRELCGGTHLTNTGEVGMFEVVSEEGPSAGVRRIVALTGEKAKEYRQQVESTLGEIAASLKVHLLDVPEAVKQLLQYVRDLKKATGGSGKAPEALSAITTNAKAAEPGYVQQKETLKETARMINVGMFDAAARVAALLADVASLKKEIAARAEMGVLTADDLLAKAETVGSTRLIVAEAPGAGPNEMRGLIDQLRKKAAPCAVLLIAGQGEDKVMMVAGLSEDVVKSGGKAGEWVKAISTIVGGSGGGRPDMAQAGGKDPSKIADALVEASAFAKKMLG</sequence>
<dbReference type="PANTHER" id="PTHR11777">
    <property type="entry name" value="ALANYL-TRNA SYNTHETASE"/>
    <property type="match status" value="1"/>
</dbReference>
<feature type="binding site" evidence="11">
    <location>
        <position position="667"/>
    </location>
    <ligand>
        <name>Zn(2+)</name>
        <dbReference type="ChEBI" id="CHEBI:29105"/>
    </ligand>
</feature>
<dbReference type="Pfam" id="PF07973">
    <property type="entry name" value="tRNA_SAD"/>
    <property type="match status" value="1"/>
</dbReference>
<proteinExistence type="inferred from homology"/>
<accession>A0A2S8F2B4</accession>
<evidence type="ECO:0000256" key="1">
    <source>
        <dbReference type="ARBA" id="ARBA00008226"/>
    </source>
</evidence>
<evidence type="ECO:0000256" key="4">
    <source>
        <dbReference type="ARBA" id="ARBA00022723"/>
    </source>
</evidence>
<keyword evidence="7 11" id="KW-0067">ATP-binding</keyword>
<comment type="similarity">
    <text evidence="1 11">Belongs to the class-II aminoacyl-tRNA synthetase family.</text>
</comment>
<evidence type="ECO:0000256" key="5">
    <source>
        <dbReference type="ARBA" id="ARBA00022741"/>
    </source>
</evidence>
<keyword evidence="11" id="KW-0963">Cytoplasm</keyword>
<dbReference type="Gene3D" id="3.30.980.10">
    <property type="entry name" value="Threonyl-trna Synthetase, Chain A, domain 2"/>
    <property type="match status" value="1"/>
</dbReference>
<dbReference type="GO" id="GO:0006419">
    <property type="term" value="P:alanyl-tRNA aminoacylation"/>
    <property type="evidence" value="ECO:0007669"/>
    <property type="project" value="UniProtKB-UniRule"/>
</dbReference>
<dbReference type="OrthoDB" id="9803884at2"/>
<dbReference type="InterPro" id="IPR050058">
    <property type="entry name" value="Ala-tRNA_ligase"/>
</dbReference>
<name>A0A2S8F2B4_9BACT</name>
<evidence type="ECO:0000256" key="8">
    <source>
        <dbReference type="ARBA" id="ARBA00022884"/>
    </source>
</evidence>
<dbReference type="HAMAP" id="MF_00036_B">
    <property type="entry name" value="Ala_tRNA_synth_B"/>
    <property type="match status" value="1"/>
</dbReference>
<feature type="binding site" evidence="11">
    <location>
        <position position="561"/>
    </location>
    <ligand>
        <name>Zn(2+)</name>
        <dbReference type="ChEBI" id="CHEBI:29105"/>
    </ligand>
</feature>
<evidence type="ECO:0000259" key="12">
    <source>
        <dbReference type="PROSITE" id="PS50860"/>
    </source>
</evidence>
<evidence type="ECO:0000256" key="10">
    <source>
        <dbReference type="ARBA" id="ARBA00023146"/>
    </source>
</evidence>
<gene>
    <name evidence="11" type="primary">alaS</name>
    <name evidence="13" type="ORF">C5Y98_31080</name>
</gene>
<dbReference type="Gene3D" id="3.30.930.10">
    <property type="entry name" value="Bira Bifunctional Protein, Domain 2"/>
    <property type="match status" value="1"/>
</dbReference>
<dbReference type="Gene3D" id="3.30.54.20">
    <property type="match status" value="1"/>
</dbReference>
<dbReference type="Pfam" id="PF02272">
    <property type="entry name" value="DHHA1"/>
    <property type="match status" value="1"/>
</dbReference>
<keyword evidence="4 11" id="KW-0479">Metal-binding</keyword>
<evidence type="ECO:0000256" key="6">
    <source>
        <dbReference type="ARBA" id="ARBA00022833"/>
    </source>
</evidence>
<dbReference type="InterPro" id="IPR003156">
    <property type="entry name" value="DHHA1_dom"/>
</dbReference>
<evidence type="ECO:0000256" key="9">
    <source>
        <dbReference type="ARBA" id="ARBA00022917"/>
    </source>
</evidence>
<dbReference type="SUPFAM" id="SSF55681">
    <property type="entry name" value="Class II aaRS and biotin synthetases"/>
    <property type="match status" value="1"/>
</dbReference>
<keyword evidence="8 11" id="KW-0694">RNA-binding</keyword>
<feature type="domain" description="Alanyl-transfer RNA synthetases family profile" evidence="12">
    <location>
        <begin position="1"/>
        <end position="706"/>
    </location>
</feature>
<dbReference type="InterPro" id="IPR023033">
    <property type="entry name" value="Ala_tRNA_ligase_euk/bac"/>
</dbReference>
<comment type="cofactor">
    <cofactor evidence="11">
        <name>Zn(2+)</name>
        <dbReference type="ChEBI" id="CHEBI:29105"/>
    </cofactor>
    <text evidence="11">Binds 1 zinc ion per subunit.</text>
</comment>
<evidence type="ECO:0000256" key="7">
    <source>
        <dbReference type="ARBA" id="ARBA00022840"/>
    </source>
</evidence>
<dbReference type="FunFam" id="3.30.54.20:FF:000001">
    <property type="entry name" value="Alanine--tRNA ligase"/>
    <property type="match status" value="1"/>
</dbReference>
<dbReference type="InterPro" id="IPR018165">
    <property type="entry name" value="Ala-tRNA-synth_IIc_core"/>
</dbReference>
<comment type="catalytic activity">
    <reaction evidence="11">
        <text>tRNA(Ala) + L-alanine + ATP = L-alanyl-tRNA(Ala) + AMP + diphosphate</text>
        <dbReference type="Rhea" id="RHEA:12540"/>
        <dbReference type="Rhea" id="RHEA-COMP:9657"/>
        <dbReference type="Rhea" id="RHEA-COMP:9923"/>
        <dbReference type="ChEBI" id="CHEBI:30616"/>
        <dbReference type="ChEBI" id="CHEBI:33019"/>
        <dbReference type="ChEBI" id="CHEBI:57972"/>
        <dbReference type="ChEBI" id="CHEBI:78442"/>
        <dbReference type="ChEBI" id="CHEBI:78497"/>
        <dbReference type="ChEBI" id="CHEBI:456215"/>
        <dbReference type="EC" id="6.1.1.7"/>
    </reaction>
</comment>
<comment type="subcellular location">
    <subcellularLocation>
        <location evidence="11">Cytoplasm</location>
    </subcellularLocation>
</comment>
<feature type="binding site" evidence="11">
    <location>
        <position position="565"/>
    </location>
    <ligand>
        <name>Zn(2+)</name>
        <dbReference type="ChEBI" id="CHEBI:29105"/>
    </ligand>
</feature>
<dbReference type="GO" id="GO:0005524">
    <property type="term" value="F:ATP binding"/>
    <property type="evidence" value="ECO:0007669"/>
    <property type="project" value="UniProtKB-UniRule"/>
</dbReference>
<evidence type="ECO:0000256" key="11">
    <source>
        <dbReference type="HAMAP-Rule" id="MF_00036"/>
    </source>
</evidence>
<reference evidence="13 14" key="1">
    <citation type="submission" date="2018-02" db="EMBL/GenBank/DDBJ databases">
        <title>Comparative genomes isolates from brazilian mangrove.</title>
        <authorList>
            <person name="Araujo J.E."/>
            <person name="Taketani R.G."/>
            <person name="Silva M.C.P."/>
            <person name="Loureco M.V."/>
            <person name="Andreote F.D."/>
        </authorList>
    </citation>
    <scope>NUCLEOTIDE SEQUENCE [LARGE SCALE GENOMIC DNA]</scope>
    <source>
        <strain evidence="13 14">NAP PRIS-MGV</strain>
    </source>
</reference>
<dbReference type="Pfam" id="PF01411">
    <property type="entry name" value="tRNA-synt_2c"/>
    <property type="match status" value="1"/>
</dbReference>
<dbReference type="FunFam" id="3.10.310.40:FF:000001">
    <property type="entry name" value="Alanine--tRNA ligase"/>
    <property type="match status" value="1"/>
</dbReference>
<evidence type="ECO:0000256" key="3">
    <source>
        <dbReference type="ARBA" id="ARBA00022598"/>
    </source>
</evidence>
<dbReference type="GO" id="GO:0002161">
    <property type="term" value="F:aminoacyl-tRNA deacylase activity"/>
    <property type="evidence" value="ECO:0007669"/>
    <property type="project" value="TreeGrafter"/>
</dbReference>
<dbReference type="GO" id="GO:0004813">
    <property type="term" value="F:alanine-tRNA ligase activity"/>
    <property type="evidence" value="ECO:0007669"/>
    <property type="project" value="UniProtKB-UniRule"/>
</dbReference>
<evidence type="ECO:0000313" key="14">
    <source>
        <dbReference type="Proteomes" id="UP000239388"/>
    </source>
</evidence>
<dbReference type="GO" id="GO:0005829">
    <property type="term" value="C:cytosol"/>
    <property type="evidence" value="ECO:0007669"/>
    <property type="project" value="TreeGrafter"/>
</dbReference>
<feature type="binding site" evidence="11">
    <location>
        <position position="663"/>
    </location>
    <ligand>
        <name>Zn(2+)</name>
        <dbReference type="ChEBI" id="CHEBI:29105"/>
    </ligand>
</feature>
<dbReference type="SUPFAM" id="SSF50447">
    <property type="entry name" value="Translation proteins"/>
    <property type="match status" value="1"/>
</dbReference>
<dbReference type="AlphaFoldDB" id="A0A2S8F2B4"/>